<name>V8QYC9_9BURK</name>
<dbReference type="RefSeq" id="WP_024003933.1">
    <property type="nucleotide sequence ID" value="NZ_KI650979.1"/>
</dbReference>
<dbReference type="InterPro" id="IPR053182">
    <property type="entry name" value="YobU-like_regulator"/>
</dbReference>
<dbReference type="AlphaFoldDB" id="V8QYC9"/>
<comment type="caution">
    <text evidence="2">The sequence shown here is derived from an EMBL/GenBank/DDBJ whole genome shotgun (WGS) entry which is preliminary data.</text>
</comment>
<dbReference type="InterPro" id="IPR029441">
    <property type="entry name" value="Cass2"/>
</dbReference>
<evidence type="ECO:0000313" key="2">
    <source>
        <dbReference type="EMBL" id="ETF04388.1"/>
    </source>
</evidence>
<dbReference type="PANTHER" id="PTHR36444">
    <property type="entry name" value="TRANSCRIPTIONAL REGULATOR PROTEIN YOBU-RELATED"/>
    <property type="match status" value="1"/>
</dbReference>
<dbReference type="Proteomes" id="UP000018733">
    <property type="component" value="Unassembled WGS sequence"/>
</dbReference>
<keyword evidence="3" id="KW-1185">Reference proteome</keyword>
<dbReference type="SMART" id="SM00871">
    <property type="entry name" value="AraC_E_bind"/>
    <property type="match status" value="1"/>
</dbReference>
<dbReference type="HOGENOM" id="CLU_106591_0_1_4"/>
<organism evidence="2 3">
    <name type="scientific">Advenella kashmirensis W13003</name>
    <dbReference type="NCBI Taxonomy" id="1424334"/>
    <lineage>
        <taxon>Bacteria</taxon>
        <taxon>Pseudomonadati</taxon>
        <taxon>Pseudomonadota</taxon>
        <taxon>Betaproteobacteria</taxon>
        <taxon>Burkholderiales</taxon>
        <taxon>Alcaligenaceae</taxon>
    </lineage>
</organism>
<dbReference type="InterPro" id="IPR011256">
    <property type="entry name" value="Reg_factor_effector_dom_sf"/>
</dbReference>
<dbReference type="PANTHER" id="PTHR36444:SF2">
    <property type="entry name" value="TRANSCRIPTIONAL REGULATOR PROTEIN YOBU-RELATED"/>
    <property type="match status" value="1"/>
</dbReference>
<dbReference type="SUPFAM" id="SSF55136">
    <property type="entry name" value="Probable bacterial effector-binding domain"/>
    <property type="match status" value="1"/>
</dbReference>
<dbReference type="OrthoDB" id="3173400at2"/>
<reference evidence="2 3" key="1">
    <citation type="journal article" date="2014" name="Genome Announc.">
        <title>Draft Genome Sequence of Advenella kashmirensis Strain W13003, a Polycyclic Aromatic Hydrocarbon-Degrading Bacterium.</title>
        <authorList>
            <person name="Wang X."/>
            <person name="Jin D."/>
            <person name="Zhou L."/>
            <person name="Wu L."/>
            <person name="An W."/>
            <person name="Zhao L."/>
        </authorList>
    </citation>
    <scope>NUCLEOTIDE SEQUENCE [LARGE SCALE GENOMIC DNA]</scope>
    <source>
        <strain evidence="2 3">W13003</strain>
    </source>
</reference>
<dbReference type="eggNOG" id="COG3708">
    <property type="taxonomic scope" value="Bacteria"/>
</dbReference>
<evidence type="ECO:0000259" key="1">
    <source>
        <dbReference type="SMART" id="SM00871"/>
    </source>
</evidence>
<gene>
    <name evidence="2" type="ORF">W822_04345</name>
</gene>
<protein>
    <recommendedName>
        <fullName evidence="1">AraC effector-binding domain-containing protein</fullName>
    </recommendedName>
</protein>
<accession>V8QYC9</accession>
<dbReference type="Gene3D" id="3.20.80.10">
    <property type="entry name" value="Regulatory factor, effector binding domain"/>
    <property type="match status" value="1"/>
</dbReference>
<dbReference type="EMBL" id="AYXT01000001">
    <property type="protein sequence ID" value="ETF04388.1"/>
    <property type="molecule type" value="Genomic_DNA"/>
</dbReference>
<evidence type="ECO:0000313" key="3">
    <source>
        <dbReference type="Proteomes" id="UP000018733"/>
    </source>
</evidence>
<dbReference type="Pfam" id="PF14526">
    <property type="entry name" value="Cass2"/>
    <property type="match status" value="1"/>
</dbReference>
<dbReference type="InterPro" id="IPR010499">
    <property type="entry name" value="AraC_E-bd"/>
</dbReference>
<proteinExistence type="predicted"/>
<dbReference type="PATRIC" id="fig|1424334.3.peg.873"/>
<dbReference type="STRING" id="1424334.W822_04345"/>
<sequence>MQTIHLPSFQIFGLQTRTCNADEQTLKTARLPLLWHDVHTELVPELPPEAAVYGVYAGYESDQDGAYTVTAGADQKPEKCTLDLVEVTVPEGNYLVFTAKGKMPETVIRVWLDIWDYFKRDDTQFARAYTCDFEVYRGRVETAIEVAVHIAVK</sequence>
<feature type="domain" description="AraC effector-binding" evidence="1">
    <location>
        <begin position="1"/>
        <end position="153"/>
    </location>
</feature>